<keyword evidence="1" id="KW-0808">Transferase</keyword>
<keyword evidence="2" id="KW-0012">Acyltransferase</keyword>
<organism evidence="5 6">
    <name type="scientific">Venatoribacter cucullus</name>
    <dbReference type="NCBI Taxonomy" id="2661630"/>
    <lineage>
        <taxon>Bacteria</taxon>
        <taxon>Pseudomonadati</taxon>
        <taxon>Pseudomonadota</taxon>
        <taxon>Gammaproteobacteria</taxon>
        <taxon>Oceanospirillales</taxon>
        <taxon>Oceanospirillaceae</taxon>
        <taxon>Venatoribacter</taxon>
    </lineage>
</organism>
<dbReference type="AlphaFoldDB" id="A0A9X7UZ87"/>
<dbReference type="GO" id="GO:0016747">
    <property type="term" value="F:acyltransferase activity, transferring groups other than amino-acyl groups"/>
    <property type="evidence" value="ECO:0007669"/>
    <property type="project" value="InterPro"/>
</dbReference>
<evidence type="ECO:0000259" key="4">
    <source>
        <dbReference type="PROSITE" id="PS51186"/>
    </source>
</evidence>
<sequence length="313" mass="34542">MRLIGINKSVTTTAHETLLVSSSRLPRRAWEPVNLLSSFPRSAWECNGTSKGCHAERGSQLDDENAISSFPRSAWERNGTSKGYHAERGSQMFIAYYVLPFIAYCALRFIAYCAGYPIHALHRANRLHSPLQYSCLCVFAMPALRPALPADIPEILRIQALCYTSIEPERASAYANKLAIAPDCAFVVEQGSGAGLLAYVFALPIQLAKPPALDADDLTLPAAADSLYLHDLAIDPAARGLKLSQPLMQAFFHAAQQRQLAQASLIAIQGSQPFWQRYGFHSEHPVSQQAEVREKIRVYGEAQYLTRQLAGQP</sequence>
<keyword evidence="6" id="KW-1185">Reference proteome</keyword>
<evidence type="ECO:0000313" key="5">
    <source>
        <dbReference type="EMBL" id="QQD24880.1"/>
    </source>
</evidence>
<dbReference type="InterPro" id="IPR016181">
    <property type="entry name" value="Acyl_CoA_acyltransferase"/>
</dbReference>
<gene>
    <name evidence="5" type="ORF">GJQ55_10540</name>
</gene>
<keyword evidence="3" id="KW-0812">Transmembrane</keyword>
<keyword evidence="3" id="KW-1133">Transmembrane helix</keyword>
<dbReference type="PANTHER" id="PTHR43877">
    <property type="entry name" value="AMINOALKYLPHOSPHONATE N-ACETYLTRANSFERASE-RELATED-RELATED"/>
    <property type="match status" value="1"/>
</dbReference>
<dbReference type="InterPro" id="IPR000182">
    <property type="entry name" value="GNAT_dom"/>
</dbReference>
<evidence type="ECO:0000256" key="1">
    <source>
        <dbReference type="ARBA" id="ARBA00022679"/>
    </source>
</evidence>
<evidence type="ECO:0000313" key="6">
    <source>
        <dbReference type="Proteomes" id="UP000596074"/>
    </source>
</evidence>
<dbReference type="EMBL" id="CP046056">
    <property type="protein sequence ID" value="QQD24880.1"/>
    <property type="molecule type" value="Genomic_DNA"/>
</dbReference>
<dbReference type="KEGG" id="vcw:GJQ55_10540"/>
<feature type="transmembrane region" description="Helical" evidence="3">
    <location>
        <begin position="94"/>
        <end position="118"/>
    </location>
</feature>
<dbReference type="PROSITE" id="PS51186">
    <property type="entry name" value="GNAT"/>
    <property type="match status" value="1"/>
</dbReference>
<dbReference type="Pfam" id="PF13673">
    <property type="entry name" value="Acetyltransf_10"/>
    <property type="match status" value="1"/>
</dbReference>
<feature type="domain" description="N-acetyltransferase" evidence="4">
    <location>
        <begin position="142"/>
        <end position="299"/>
    </location>
</feature>
<dbReference type="Proteomes" id="UP000596074">
    <property type="component" value="Chromosome"/>
</dbReference>
<proteinExistence type="predicted"/>
<evidence type="ECO:0000256" key="2">
    <source>
        <dbReference type="ARBA" id="ARBA00023315"/>
    </source>
</evidence>
<protein>
    <submittedName>
        <fullName evidence="5">GNAT family N-acetyltransferase</fullName>
    </submittedName>
</protein>
<accession>A0A9X7UZ87</accession>
<dbReference type="Gene3D" id="3.40.630.30">
    <property type="match status" value="1"/>
</dbReference>
<evidence type="ECO:0000256" key="3">
    <source>
        <dbReference type="SAM" id="Phobius"/>
    </source>
</evidence>
<keyword evidence="3" id="KW-0472">Membrane</keyword>
<dbReference type="SUPFAM" id="SSF55729">
    <property type="entry name" value="Acyl-CoA N-acyltransferases (Nat)"/>
    <property type="match status" value="1"/>
</dbReference>
<dbReference type="InterPro" id="IPR050832">
    <property type="entry name" value="Bact_Acetyltransf"/>
</dbReference>
<reference evidence="5 6" key="1">
    <citation type="submission" date="2019-11" db="EMBL/GenBank/DDBJ databases">
        <title>Venatorbacter sp. nov. a predator of Campylobacter and other Gram-negative bacteria.</title>
        <authorList>
            <person name="Saeedi A."/>
            <person name="Cummings N.J."/>
            <person name="Connerton I.F."/>
            <person name="Connerton P.L."/>
        </authorList>
    </citation>
    <scope>NUCLEOTIDE SEQUENCE [LARGE SCALE GENOMIC DNA]</scope>
    <source>
        <strain evidence="5">XL5</strain>
    </source>
</reference>
<name>A0A9X7UZ87_9GAMM</name>